<dbReference type="OrthoDB" id="5421736at2"/>
<dbReference type="AlphaFoldDB" id="C0QCE8"/>
<proteinExistence type="predicted"/>
<dbReference type="Proteomes" id="UP000000442">
    <property type="component" value="Chromosome"/>
</dbReference>
<dbReference type="RefSeq" id="WP_015905898.1">
    <property type="nucleotide sequence ID" value="NC_012108.1"/>
</dbReference>
<accession>C0QCE8</accession>
<keyword evidence="2" id="KW-1185">Reference proteome</keyword>
<name>C0QCE8_DESAH</name>
<evidence type="ECO:0000313" key="2">
    <source>
        <dbReference type="Proteomes" id="UP000000442"/>
    </source>
</evidence>
<dbReference type="EMBL" id="CP001087">
    <property type="protein sequence ID" value="ACN17165.1"/>
    <property type="molecule type" value="Genomic_DNA"/>
</dbReference>
<sequence length="68" mass="7819">MSKRYKIKTSCPQCGCSAVSNLSPEEIKARFGDVPNVEMECSECLEHYKTPMEEACPEWDKECRLKDE</sequence>
<gene>
    <name evidence="1" type="ordered locus">HRM2_41080</name>
</gene>
<dbReference type="STRING" id="177437.HRM2_41080"/>
<evidence type="ECO:0000313" key="1">
    <source>
        <dbReference type="EMBL" id="ACN17165.1"/>
    </source>
</evidence>
<organism evidence="1 2">
    <name type="scientific">Desulforapulum autotrophicum (strain ATCC 43914 / DSM 3382 / VKM B-1955 / HRM2)</name>
    <name type="common">Desulfobacterium autotrophicum</name>
    <dbReference type="NCBI Taxonomy" id="177437"/>
    <lineage>
        <taxon>Bacteria</taxon>
        <taxon>Pseudomonadati</taxon>
        <taxon>Thermodesulfobacteriota</taxon>
        <taxon>Desulfobacteria</taxon>
        <taxon>Desulfobacterales</taxon>
        <taxon>Desulfobacteraceae</taxon>
        <taxon>Desulforapulum</taxon>
    </lineage>
</organism>
<reference evidence="1 2" key="1">
    <citation type="journal article" date="2009" name="Environ. Microbiol.">
        <title>Genome sequence of Desulfobacterium autotrophicum HRM2, a marine sulfate reducer oxidizing organic carbon completely to carbon dioxide.</title>
        <authorList>
            <person name="Strittmatter A.W."/>
            <person name="Liesegang H."/>
            <person name="Rabus R."/>
            <person name="Decker I."/>
            <person name="Amann J."/>
            <person name="Andres S."/>
            <person name="Henne A."/>
            <person name="Fricke W.F."/>
            <person name="Martinez-Arias R."/>
            <person name="Bartels D."/>
            <person name="Goesmann A."/>
            <person name="Krause L."/>
            <person name="Puehler A."/>
            <person name="Klenk H.P."/>
            <person name="Richter M."/>
            <person name="Schuler M."/>
            <person name="Gloeckner F.O."/>
            <person name="Meyerdierks A."/>
            <person name="Gottschalk G."/>
            <person name="Amann R."/>
        </authorList>
    </citation>
    <scope>NUCLEOTIDE SEQUENCE [LARGE SCALE GENOMIC DNA]</scope>
    <source>
        <strain evidence="2">ATCC 43914 / DSM 3382 / HRM2</strain>
    </source>
</reference>
<dbReference type="eggNOG" id="ENOG5033IXC">
    <property type="taxonomic scope" value="Bacteria"/>
</dbReference>
<dbReference type="HOGENOM" id="CLU_2787012_0_0_7"/>
<protein>
    <submittedName>
        <fullName evidence="1">Heat shock protein Hsp33</fullName>
    </submittedName>
</protein>
<keyword evidence="1" id="KW-0346">Stress response</keyword>
<dbReference type="KEGG" id="dat:HRM2_41080"/>